<evidence type="ECO:0000313" key="1">
    <source>
        <dbReference type="EMBL" id="CAE8601811.1"/>
    </source>
</evidence>
<sequence>MMKGHVFLKFTEQKHSTHRTKNKCKDIDENNQGISRLGLVTQIYLFQLMFRKTAAPVFQALANHFVDEENEFVARDIFQCHTAIPHIIVIQLRVFFGVL</sequence>
<proteinExistence type="predicted"/>
<gene>
    <name evidence="1" type="ORF">PGLA1383_LOCUS20086</name>
</gene>
<name>A0A813EMC8_POLGL</name>
<protein>
    <submittedName>
        <fullName evidence="1">Uncharacterized protein</fullName>
    </submittedName>
</protein>
<comment type="caution">
    <text evidence="1">The sequence shown here is derived from an EMBL/GenBank/DDBJ whole genome shotgun (WGS) entry which is preliminary data.</text>
</comment>
<dbReference type="Proteomes" id="UP000654075">
    <property type="component" value="Unassembled WGS sequence"/>
</dbReference>
<reference evidence="1" key="1">
    <citation type="submission" date="2021-02" db="EMBL/GenBank/DDBJ databases">
        <authorList>
            <person name="Dougan E. K."/>
            <person name="Rhodes N."/>
            <person name="Thang M."/>
            <person name="Chan C."/>
        </authorList>
    </citation>
    <scope>NUCLEOTIDE SEQUENCE</scope>
</reference>
<evidence type="ECO:0000313" key="2">
    <source>
        <dbReference type="Proteomes" id="UP000654075"/>
    </source>
</evidence>
<organism evidence="1 2">
    <name type="scientific">Polarella glacialis</name>
    <name type="common">Dinoflagellate</name>
    <dbReference type="NCBI Taxonomy" id="89957"/>
    <lineage>
        <taxon>Eukaryota</taxon>
        <taxon>Sar</taxon>
        <taxon>Alveolata</taxon>
        <taxon>Dinophyceae</taxon>
        <taxon>Suessiales</taxon>
        <taxon>Suessiaceae</taxon>
        <taxon>Polarella</taxon>
    </lineage>
</organism>
<accession>A0A813EMC8</accession>
<dbReference type="EMBL" id="CAJNNV010013568">
    <property type="protein sequence ID" value="CAE8601811.1"/>
    <property type="molecule type" value="Genomic_DNA"/>
</dbReference>
<dbReference type="AlphaFoldDB" id="A0A813EMC8"/>
<keyword evidence="2" id="KW-1185">Reference proteome</keyword>